<dbReference type="SUPFAM" id="SSF82171">
    <property type="entry name" value="DPP6 N-terminal domain-like"/>
    <property type="match status" value="1"/>
</dbReference>
<gene>
    <name evidence="1" type="ORF">AKJ37_07295</name>
</gene>
<dbReference type="EMBL" id="LHXR01000166">
    <property type="protein sequence ID" value="KXA94806.1"/>
    <property type="molecule type" value="Genomic_DNA"/>
</dbReference>
<evidence type="ECO:0000313" key="2">
    <source>
        <dbReference type="Proteomes" id="UP000070463"/>
    </source>
</evidence>
<comment type="caution">
    <text evidence="1">The sequence shown here is derived from an EMBL/GenBank/DDBJ whole genome shotgun (WGS) entry which is preliminary data.</text>
</comment>
<protein>
    <recommendedName>
        <fullName evidence="3">DUF4394 domain-containing protein</fullName>
    </recommendedName>
</protein>
<keyword evidence="2" id="KW-1185">Reference proteome</keyword>
<name>A0A133UL13_9EURY</name>
<dbReference type="AlphaFoldDB" id="A0A133UL13"/>
<evidence type="ECO:0008006" key="3">
    <source>
        <dbReference type="Google" id="ProtNLM"/>
    </source>
</evidence>
<organism evidence="1 2">
    <name type="scientific">candidate division MSBL1 archaeon SCGC-AAA259I09</name>
    <dbReference type="NCBI Taxonomy" id="1698267"/>
    <lineage>
        <taxon>Archaea</taxon>
        <taxon>Methanobacteriati</taxon>
        <taxon>Methanobacteriota</taxon>
        <taxon>candidate division MSBL1</taxon>
    </lineage>
</organism>
<proteinExistence type="predicted"/>
<dbReference type="Proteomes" id="UP000070463">
    <property type="component" value="Unassembled WGS sequence"/>
</dbReference>
<accession>A0A133UL13</accession>
<evidence type="ECO:0000313" key="1">
    <source>
        <dbReference type="EMBL" id="KXA94806.1"/>
    </source>
</evidence>
<sequence length="253" mass="27870">MLEFNIGFRAIQQRHLECKLYGISAVGMDLYGIFPTEGRLEPLYFDDSDTYKNGLAYDPIFDRLYYAQGQGSPDLMYYDFATDSIVDTNVDLSGTTYAATCKGGDYYFILDGDDALQMVPFDMDTGFGGVEVLVSNITGDDRTFAMGDMDFTQDGKILVGASRDGDGSVLFNYDMDADTYEESIVTLGTEIWWLQVSFCHNGTLWAVRHDTADWYTVTNPLDPTNAALVSAGTLGVGGEGFMDVAAVHPCTNR</sequence>
<reference evidence="1 2" key="1">
    <citation type="journal article" date="2016" name="Sci. Rep.">
        <title>Metabolic traits of an uncultured archaeal lineage -MSBL1- from brine pools of the Red Sea.</title>
        <authorList>
            <person name="Mwirichia R."/>
            <person name="Alam I."/>
            <person name="Rashid M."/>
            <person name="Vinu M."/>
            <person name="Ba-Alawi W."/>
            <person name="Anthony Kamau A."/>
            <person name="Kamanda Ngugi D."/>
            <person name="Goker M."/>
            <person name="Klenk H.P."/>
            <person name="Bajic V."/>
            <person name="Stingl U."/>
        </authorList>
    </citation>
    <scope>NUCLEOTIDE SEQUENCE [LARGE SCALE GENOMIC DNA]</scope>
    <source>
        <strain evidence="1">SCGC-AAA259I09</strain>
    </source>
</reference>